<dbReference type="PROSITE" id="PS50835">
    <property type="entry name" value="IG_LIKE"/>
    <property type="match status" value="3"/>
</dbReference>
<keyword evidence="1" id="KW-0677">Repeat</keyword>
<feature type="domain" description="Ig-like" evidence="4">
    <location>
        <begin position="313"/>
        <end position="386"/>
    </location>
</feature>
<dbReference type="InterPro" id="IPR050964">
    <property type="entry name" value="Striated_Muscle_Regulatory"/>
</dbReference>
<dbReference type="InterPro" id="IPR007110">
    <property type="entry name" value="Ig-like_dom"/>
</dbReference>
<sequence>MFKIRKTKEEEPTAPGQGEIKKRSKVPGVMITQYVEEIPERMSTPDFTRKPIALTIQEGKLAIFRAIIIGEPTPSVTWIRNDGELDDPELYKITFDTSSGEHQLQIPDVSGDHTDTYKCLATNEYGRAVVTASLNVIEVGYKKTKPFMQFISGALFDRVEVEPKEEKKEIDERFWELLMSADKKEYESICFQYGVTDFRRMLTKLSEKKIEREEEQSKVVERLCNLKPIELRDDGGAEFELEMSLKDPSHKIFLFKDGVMIPFNADETEVKHGLKQVGKKFVFSINGVDPEDAGMYQVEVNGVKIFSTDLKMPNVDFLVKIQEVTALEREDAVFECVVSQPMTNLKWTMKNAPLEQGEKYDIEVSEDMLIHTLVVKDCKQLDKGIYAAAAGMNSCCAWLIVEADTDGTGKKKKFKLEMPETKGCSFDAAPSFTVPLKMHSSPEAYECYMTCAVTGNPKPSITWYRNNISLNTNTNYHITNTCGVCSMVILRVGSKDNGEYTIAAQNSLGRVECSTKLTVQGTPLD</sequence>
<reference evidence="5" key="1">
    <citation type="submission" date="2025-08" db="UniProtKB">
        <authorList>
            <consortium name="Ensembl"/>
        </authorList>
    </citation>
    <scope>IDENTIFICATION</scope>
</reference>
<feature type="region of interest" description="Disordered" evidence="3">
    <location>
        <begin position="1"/>
        <end position="23"/>
    </location>
</feature>
<evidence type="ECO:0000256" key="2">
    <source>
        <dbReference type="ARBA" id="ARBA00023319"/>
    </source>
</evidence>
<feature type="domain" description="Ig-like" evidence="4">
    <location>
        <begin position="430"/>
        <end position="518"/>
    </location>
</feature>
<dbReference type="InterPro" id="IPR040849">
    <property type="entry name" value="MyBP-C_THB"/>
</dbReference>
<keyword evidence="6" id="KW-1185">Reference proteome</keyword>
<dbReference type="GO" id="GO:0031430">
    <property type="term" value="C:M band"/>
    <property type="evidence" value="ECO:0007669"/>
    <property type="project" value="TreeGrafter"/>
</dbReference>
<dbReference type="Proteomes" id="UP000694546">
    <property type="component" value="Chromosome 13"/>
</dbReference>
<dbReference type="PANTHER" id="PTHR13817:SF180">
    <property type="entry name" value="IMMUNOGLOBULIN-LIKE AND FIBRONECTIN TYPE III DOMAIN-CONTAINING 1, TANDEM DUPLICATE 3-RELATED"/>
    <property type="match status" value="1"/>
</dbReference>
<dbReference type="InterPro" id="IPR013783">
    <property type="entry name" value="Ig-like_fold"/>
</dbReference>
<dbReference type="Pfam" id="PF18362">
    <property type="entry name" value="THB"/>
    <property type="match status" value="1"/>
</dbReference>
<dbReference type="InterPro" id="IPR003598">
    <property type="entry name" value="Ig_sub2"/>
</dbReference>
<accession>A0A8C4ZJ50</accession>
<dbReference type="SUPFAM" id="SSF48726">
    <property type="entry name" value="Immunoglobulin"/>
    <property type="match status" value="3"/>
</dbReference>
<dbReference type="InterPro" id="IPR013098">
    <property type="entry name" value="Ig_I-set"/>
</dbReference>
<feature type="domain" description="Ig-like" evidence="4">
    <location>
        <begin position="45"/>
        <end position="135"/>
    </location>
</feature>
<dbReference type="InterPro" id="IPR036179">
    <property type="entry name" value="Ig-like_dom_sf"/>
</dbReference>
<dbReference type="AlphaFoldDB" id="A0A8C4ZJ50"/>
<dbReference type="InterPro" id="IPR003599">
    <property type="entry name" value="Ig_sub"/>
</dbReference>
<evidence type="ECO:0000256" key="1">
    <source>
        <dbReference type="ARBA" id="ARBA00022737"/>
    </source>
</evidence>
<dbReference type="PANTHER" id="PTHR13817">
    <property type="entry name" value="TITIN"/>
    <property type="match status" value="1"/>
</dbReference>
<dbReference type="GeneTree" id="ENSGT00940000160123"/>
<dbReference type="SMART" id="SM00409">
    <property type="entry name" value="IG"/>
    <property type="match status" value="4"/>
</dbReference>
<dbReference type="Ensembl" id="ENSGMOT00000016370.2">
    <property type="protein sequence ID" value="ENSGMOP00000015962.2"/>
    <property type="gene ID" value="ENSGMOG00000014926.2"/>
</dbReference>
<proteinExistence type="predicted"/>
<reference evidence="5" key="2">
    <citation type="submission" date="2025-09" db="UniProtKB">
        <authorList>
            <consortium name="Ensembl"/>
        </authorList>
    </citation>
    <scope>IDENTIFICATION</scope>
</reference>
<protein>
    <submittedName>
        <fullName evidence="5">Immunoglobulin like and fibronectin type III domain containing 1, tandem duplicate 3</fullName>
    </submittedName>
</protein>
<evidence type="ECO:0000313" key="6">
    <source>
        <dbReference type="Proteomes" id="UP000694546"/>
    </source>
</evidence>
<dbReference type="Pfam" id="PF07679">
    <property type="entry name" value="I-set"/>
    <property type="match status" value="3"/>
</dbReference>
<organism evidence="5 6">
    <name type="scientific">Gadus morhua</name>
    <name type="common">Atlantic cod</name>
    <dbReference type="NCBI Taxonomy" id="8049"/>
    <lineage>
        <taxon>Eukaryota</taxon>
        <taxon>Metazoa</taxon>
        <taxon>Chordata</taxon>
        <taxon>Craniata</taxon>
        <taxon>Vertebrata</taxon>
        <taxon>Euteleostomi</taxon>
        <taxon>Actinopterygii</taxon>
        <taxon>Neopterygii</taxon>
        <taxon>Teleostei</taxon>
        <taxon>Neoteleostei</taxon>
        <taxon>Acanthomorphata</taxon>
        <taxon>Zeiogadaria</taxon>
        <taxon>Gadariae</taxon>
        <taxon>Gadiformes</taxon>
        <taxon>Gadoidei</taxon>
        <taxon>Gadidae</taxon>
        <taxon>Gadus</taxon>
    </lineage>
</organism>
<evidence type="ECO:0000313" key="5">
    <source>
        <dbReference type="Ensembl" id="ENSGMOP00000015962.2"/>
    </source>
</evidence>
<keyword evidence="2" id="KW-0393">Immunoglobulin domain</keyword>
<name>A0A8C4ZJ50_GADMO</name>
<evidence type="ECO:0000256" key="3">
    <source>
        <dbReference type="SAM" id="MobiDB-lite"/>
    </source>
</evidence>
<dbReference type="SMART" id="SM00408">
    <property type="entry name" value="IGc2"/>
    <property type="match status" value="2"/>
</dbReference>
<dbReference type="GO" id="GO:0045214">
    <property type="term" value="P:sarcomere organization"/>
    <property type="evidence" value="ECO:0007669"/>
    <property type="project" value="TreeGrafter"/>
</dbReference>
<evidence type="ECO:0000259" key="4">
    <source>
        <dbReference type="PROSITE" id="PS50835"/>
    </source>
</evidence>
<dbReference type="Gene3D" id="2.60.40.10">
    <property type="entry name" value="Immunoglobulins"/>
    <property type="match status" value="4"/>
</dbReference>